<feature type="repeat" description="PPR" evidence="3">
    <location>
        <begin position="445"/>
        <end position="479"/>
    </location>
</feature>
<feature type="repeat" description="PPR" evidence="3">
    <location>
        <begin position="303"/>
        <end position="337"/>
    </location>
</feature>
<dbReference type="PANTHER" id="PTHR47447">
    <property type="entry name" value="OS03G0856100 PROTEIN"/>
    <property type="match status" value="1"/>
</dbReference>
<dbReference type="Pfam" id="PF01535">
    <property type="entry name" value="PPR"/>
    <property type="match status" value="3"/>
</dbReference>
<organism evidence="6 7">
    <name type="scientific">Chara braunii</name>
    <name type="common">Braun's stonewort</name>
    <dbReference type="NCBI Taxonomy" id="69332"/>
    <lineage>
        <taxon>Eukaryota</taxon>
        <taxon>Viridiplantae</taxon>
        <taxon>Streptophyta</taxon>
        <taxon>Charophyceae</taxon>
        <taxon>Charales</taxon>
        <taxon>Characeae</taxon>
        <taxon>Chara</taxon>
    </lineage>
</organism>
<dbReference type="AlphaFoldDB" id="A0A388K3D0"/>
<accession>A0A388K3D0</accession>
<evidence type="ECO:0000256" key="4">
    <source>
        <dbReference type="SAM" id="MobiDB-lite"/>
    </source>
</evidence>
<gene>
    <name evidence="6" type="ORF">CBR_g45232</name>
</gene>
<dbReference type="Pfam" id="PF17177">
    <property type="entry name" value="PPR_long"/>
    <property type="match status" value="1"/>
</dbReference>
<dbReference type="InterPro" id="IPR002885">
    <property type="entry name" value="PPR_rpt"/>
</dbReference>
<dbReference type="STRING" id="69332.A0A388K3D0"/>
<dbReference type="PROSITE" id="PS51375">
    <property type="entry name" value="PPR"/>
    <property type="match status" value="10"/>
</dbReference>
<feature type="region of interest" description="Disordered" evidence="4">
    <location>
        <begin position="1"/>
        <end position="54"/>
    </location>
</feature>
<dbReference type="OrthoDB" id="185373at2759"/>
<evidence type="ECO:0000313" key="7">
    <source>
        <dbReference type="Proteomes" id="UP000265515"/>
    </source>
</evidence>
<feature type="repeat" description="PPR" evidence="3">
    <location>
        <begin position="268"/>
        <end position="302"/>
    </location>
</feature>
<feature type="repeat" description="PPR" evidence="3">
    <location>
        <begin position="233"/>
        <end position="267"/>
    </location>
</feature>
<feature type="repeat" description="PPR" evidence="3">
    <location>
        <begin position="198"/>
        <end position="232"/>
    </location>
</feature>
<dbReference type="Proteomes" id="UP000265515">
    <property type="component" value="Unassembled WGS sequence"/>
</dbReference>
<evidence type="ECO:0000313" key="6">
    <source>
        <dbReference type="EMBL" id="GBG64536.1"/>
    </source>
</evidence>
<dbReference type="InterPro" id="IPR033443">
    <property type="entry name" value="PROP1-like_PPR_dom"/>
</dbReference>
<comment type="caution">
    <text evidence="6">The sequence shown here is derived from an EMBL/GenBank/DDBJ whole genome shotgun (WGS) entry which is preliminary data.</text>
</comment>
<feature type="repeat" description="PPR" evidence="3">
    <location>
        <begin position="480"/>
        <end position="514"/>
    </location>
</feature>
<proteinExistence type="inferred from homology"/>
<feature type="repeat" description="PPR" evidence="3">
    <location>
        <begin position="550"/>
        <end position="584"/>
    </location>
</feature>
<dbReference type="EMBL" id="BFEA01000051">
    <property type="protein sequence ID" value="GBG64536.1"/>
    <property type="molecule type" value="Genomic_DNA"/>
</dbReference>
<evidence type="ECO:0000256" key="2">
    <source>
        <dbReference type="ARBA" id="ARBA00022737"/>
    </source>
</evidence>
<dbReference type="NCBIfam" id="TIGR00756">
    <property type="entry name" value="PPR"/>
    <property type="match status" value="8"/>
</dbReference>
<name>A0A388K3D0_CHABU</name>
<feature type="repeat" description="PPR" evidence="3">
    <location>
        <begin position="338"/>
        <end position="372"/>
    </location>
</feature>
<keyword evidence="7" id="KW-1185">Reference proteome</keyword>
<protein>
    <recommendedName>
        <fullName evidence="5">PROP1-like PPR domain-containing protein</fullName>
    </recommendedName>
</protein>
<feature type="repeat" description="PPR" evidence="3">
    <location>
        <begin position="128"/>
        <end position="162"/>
    </location>
</feature>
<feature type="region of interest" description="Disordered" evidence="4">
    <location>
        <begin position="930"/>
        <end position="967"/>
    </location>
</feature>
<evidence type="ECO:0000256" key="3">
    <source>
        <dbReference type="PROSITE-ProRule" id="PRU00708"/>
    </source>
</evidence>
<dbReference type="Gramene" id="GBG64536">
    <property type="protein sequence ID" value="GBG64536"/>
    <property type="gene ID" value="CBR_g45232"/>
</dbReference>
<evidence type="ECO:0000259" key="5">
    <source>
        <dbReference type="Pfam" id="PF17177"/>
    </source>
</evidence>
<feature type="repeat" description="PPR" evidence="3">
    <location>
        <begin position="163"/>
        <end position="197"/>
    </location>
</feature>
<evidence type="ECO:0000256" key="1">
    <source>
        <dbReference type="ARBA" id="ARBA00007626"/>
    </source>
</evidence>
<feature type="compositionally biased region" description="Polar residues" evidence="4">
    <location>
        <begin position="930"/>
        <end position="940"/>
    </location>
</feature>
<dbReference type="Pfam" id="PF13812">
    <property type="entry name" value="PPR_3"/>
    <property type="match status" value="2"/>
</dbReference>
<reference evidence="6 7" key="1">
    <citation type="journal article" date="2018" name="Cell">
        <title>The Chara Genome: Secondary Complexity and Implications for Plant Terrestrialization.</title>
        <authorList>
            <person name="Nishiyama T."/>
            <person name="Sakayama H."/>
            <person name="Vries J.D."/>
            <person name="Buschmann H."/>
            <person name="Saint-Marcoux D."/>
            <person name="Ullrich K.K."/>
            <person name="Haas F.B."/>
            <person name="Vanderstraeten L."/>
            <person name="Becker D."/>
            <person name="Lang D."/>
            <person name="Vosolsobe S."/>
            <person name="Rombauts S."/>
            <person name="Wilhelmsson P.K.I."/>
            <person name="Janitza P."/>
            <person name="Kern R."/>
            <person name="Heyl A."/>
            <person name="Rumpler F."/>
            <person name="Villalobos L.I.A.C."/>
            <person name="Clay J.M."/>
            <person name="Skokan R."/>
            <person name="Toyoda A."/>
            <person name="Suzuki Y."/>
            <person name="Kagoshima H."/>
            <person name="Schijlen E."/>
            <person name="Tajeshwar N."/>
            <person name="Catarino B."/>
            <person name="Hetherington A.J."/>
            <person name="Saltykova A."/>
            <person name="Bonnot C."/>
            <person name="Breuninger H."/>
            <person name="Symeonidi A."/>
            <person name="Radhakrishnan G.V."/>
            <person name="Van Nieuwerburgh F."/>
            <person name="Deforce D."/>
            <person name="Chang C."/>
            <person name="Karol K.G."/>
            <person name="Hedrich R."/>
            <person name="Ulvskov P."/>
            <person name="Glockner G."/>
            <person name="Delwiche C.F."/>
            <person name="Petrasek J."/>
            <person name="Van de Peer Y."/>
            <person name="Friml J."/>
            <person name="Beilby M."/>
            <person name="Dolan L."/>
            <person name="Kohara Y."/>
            <person name="Sugano S."/>
            <person name="Fujiyama A."/>
            <person name="Delaux P.-M."/>
            <person name="Quint M."/>
            <person name="TheiBen G."/>
            <person name="Hagemann M."/>
            <person name="Harholt J."/>
            <person name="Dunand C."/>
            <person name="Zachgo S."/>
            <person name="Langdale J."/>
            <person name="Maumus F."/>
            <person name="Straeten D.V.D."/>
            <person name="Gould S.B."/>
            <person name="Rensing S.A."/>
        </authorList>
    </citation>
    <scope>NUCLEOTIDE SEQUENCE [LARGE SCALE GENOMIC DNA]</scope>
    <source>
        <strain evidence="6 7">S276</strain>
    </source>
</reference>
<dbReference type="OMA" id="CTANAIM"/>
<dbReference type="InterPro" id="IPR011990">
    <property type="entry name" value="TPR-like_helical_dom_sf"/>
</dbReference>
<dbReference type="PANTHER" id="PTHR47447:SF21">
    <property type="entry name" value="PENTACOTRIPEPTIDE-REPEAT REGION OF PRORP DOMAIN-CONTAINING PROTEIN"/>
    <property type="match status" value="1"/>
</dbReference>
<comment type="similarity">
    <text evidence="1">Belongs to the PPR family. P subfamily.</text>
</comment>
<feature type="domain" description="PROP1-like PPR" evidence="5">
    <location>
        <begin position="428"/>
        <end position="531"/>
    </location>
</feature>
<dbReference type="Gene3D" id="1.25.40.10">
    <property type="entry name" value="Tetratricopeptide repeat domain"/>
    <property type="match status" value="5"/>
</dbReference>
<keyword evidence="2" id="KW-0677">Repeat</keyword>
<sequence>MHGTNSCHTGHDRQASVTEGPPQEGRGNVMDRPSSTDLVVQATGGRDPPEPEEKALKGHANLLLAEIIPKLETASTKEQILNTLEPWSSVLFPRDVHFIIGFFRKKGDWQRALEVFNWMRSQRWYMPKVKTYGAMIDVMRQADRVDHVEHLFQLMKKESIEPDVYIYAMVISSLGKACKLQKAIMVFEEAMRRKCTANAIMCATVMDCYSRLGLVEEVEKVWEGMKRDGVACDIVAFNVALKIYGRLGKFEKIDAVRGEMQQAGCEPDVISYNILLDSYGKMGKLDRMEEIWEDMQQRGLQASIITYNTLISIYGKAGRFDKVDSLLGMLEARKMRANLMTYSVRISGFARWKRLEEMEKVFGEMVAAGFRPNAHVISVMIGAYGNAGEMDKVERVLEKIWDLPQRRPVDAMFYRTVLELYRRERRYRDAERVWKELQLAQVQGNEPLYSSMLHICAGGGRWRKMESVWNEMRRAGCTPSWDTWNALAIGYARSGRLGKMVKALEDIRKTRMKPSNETIAAVIAAYARAGLFKEIERVKVEFVSSAGGTDAQLCHAFMRAYGRAGLFEQMENWLFESTSNGFRPTSQTSKIVLDAYGRAGKMDLMEAKVKQLQESGCTIDKSSYVWMAGYYTNDLKLEKAKRALEMAGEAPGEVPAAGVLQVAVSALTGAASVGVLQPDGERIVLETNAWLDVWDPMAARVLRHLIGNEDGQRVGSSMEWGAIAEWLMKIGARVEVDDERDLYDSLVDLLWQWNRRQTAEKVMLLAMGHGVFPFGPTGEEGQMGNSHTMKLDLCWFRKDHAANVALRLWLREIVSRHGLNKVAQIVVGDERRIRIRKQEGTATQVPVAQLWQKPPVHALKDLDSPFKLTGRSPDFLVANTAIVKRWLCRPEVRNWLGMGVDSVDSAVGSAVDSLVTAALDSAVHSRVNSEANSAVNSAFDSTADPASRSSADSEIDDNVEGTGQEKG</sequence>